<organism evidence="2 3">
    <name type="scientific">Massilia violaceinigra</name>
    <dbReference type="NCBI Taxonomy" id="2045208"/>
    <lineage>
        <taxon>Bacteria</taxon>
        <taxon>Pseudomonadati</taxon>
        <taxon>Pseudomonadota</taxon>
        <taxon>Betaproteobacteria</taxon>
        <taxon>Burkholderiales</taxon>
        <taxon>Oxalobacteraceae</taxon>
        <taxon>Telluria group</taxon>
        <taxon>Massilia</taxon>
    </lineage>
</organism>
<evidence type="ECO:0000259" key="1">
    <source>
        <dbReference type="PROSITE" id="PS50943"/>
    </source>
</evidence>
<accession>A0ABY4A5H4</accession>
<gene>
    <name evidence="2" type="ORF">INH39_25720</name>
</gene>
<dbReference type="EMBL" id="CP063361">
    <property type="protein sequence ID" value="UOD28811.1"/>
    <property type="molecule type" value="Genomic_DNA"/>
</dbReference>
<name>A0ABY4A5H4_9BURK</name>
<dbReference type="Gene3D" id="1.10.260.40">
    <property type="entry name" value="lambda repressor-like DNA-binding domains"/>
    <property type="match status" value="1"/>
</dbReference>
<sequence>MNGLLKTLVAEFADAEYAHAYMESHRITRLAAQIHSLRKQRGLSQAELAQRVGITQERVCKIEDADFESLTMRTLHKFACAFDVDLRISFSEFSSGILDVAKLDSEKLRVDDREQDLENFKKSINSALPKLYTSRDSFVTTKNTEAVSQKFSSAKMQTVAVFNIAT</sequence>
<dbReference type="Proteomes" id="UP000831532">
    <property type="component" value="Chromosome"/>
</dbReference>
<proteinExistence type="predicted"/>
<dbReference type="InterPro" id="IPR001387">
    <property type="entry name" value="Cro/C1-type_HTH"/>
</dbReference>
<reference evidence="2 3" key="1">
    <citation type="submission" date="2020-10" db="EMBL/GenBank/DDBJ databases">
        <title>Genome analysis of Massilia species.</title>
        <authorList>
            <person name="Jung D.-H."/>
        </authorList>
    </citation>
    <scope>NUCLEOTIDE SEQUENCE [LARGE SCALE GENOMIC DNA]</scope>
    <source>
        <strain evidence="3">sipir</strain>
    </source>
</reference>
<keyword evidence="3" id="KW-1185">Reference proteome</keyword>
<feature type="domain" description="HTH cro/C1-type" evidence="1">
    <location>
        <begin position="34"/>
        <end position="93"/>
    </location>
</feature>
<dbReference type="Pfam" id="PF01381">
    <property type="entry name" value="HTH_3"/>
    <property type="match status" value="1"/>
</dbReference>
<evidence type="ECO:0000313" key="3">
    <source>
        <dbReference type="Proteomes" id="UP000831532"/>
    </source>
</evidence>
<dbReference type="InterPro" id="IPR010982">
    <property type="entry name" value="Lambda_DNA-bd_dom_sf"/>
</dbReference>
<protein>
    <submittedName>
        <fullName evidence="2">XRE family transcriptional regulator</fullName>
    </submittedName>
</protein>
<dbReference type="SUPFAM" id="SSF47413">
    <property type="entry name" value="lambda repressor-like DNA-binding domains"/>
    <property type="match status" value="1"/>
</dbReference>
<dbReference type="SMART" id="SM00530">
    <property type="entry name" value="HTH_XRE"/>
    <property type="match status" value="1"/>
</dbReference>
<dbReference type="RefSeq" id="WP_243489956.1">
    <property type="nucleotide sequence ID" value="NZ_CP063361.1"/>
</dbReference>
<dbReference type="PROSITE" id="PS50943">
    <property type="entry name" value="HTH_CROC1"/>
    <property type="match status" value="1"/>
</dbReference>
<dbReference type="CDD" id="cd00093">
    <property type="entry name" value="HTH_XRE"/>
    <property type="match status" value="1"/>
</dbReference>
<evidence type="ECO:0000313" key="2">
    <source>
        <dbReference type="EMBL" id="UOD28811.1"/>
    </source>
</evidence>